<dbReference type="InterPro" id="IPR050639">
    <property type="entry name" value="SSR_resolvase"/>
</dbReference>
<organism evidence="9 10">
    <name type="scientific">Aquibacillus salsiterrae</name>
    <dbReference type="NCBI Taxonomy" id="2950439"/>
    <lineage>
        <taxon>Bacteria</taxon>
        <taxon>Bacillati</taxon>
        <taxon>Bacillota</taxon>
        <taxon>Bacilli</taxon>
        <taxon>Bacillales</taxon>
        <taxon>Bacillaceae</taxon>
        <taxon>Aquibacillus</taxon>
    </lineage>
</organism>
<evidence type="ECO:0000256" key="6">
    <source>
        <dbReference type="SAM" id="Coils"/>
    </source>
</evidence>
<evidence type="ECO:0000313" key="9">
    <source>
        <dbReference type="EMBL" id="MDC3418481.1"/>
    </source>
</evidence>
<dbReference type="InterPro" id="IPR006119">
    <property type="entry name" value="Resolv_N"/>
</dbReference>
<dbReference type="Proteomes" id="UP001145069">
    <property type="component" value="Unassembled WGS sequence"/>
</dbReference>
<dbReference type="PROSITE" id="PS51736">
    <property type="entry name" value="RECOMBINASES_3"/>
    <property type="match status" value="1"/>
</dbReference>
<dbReference type="Pfam" id="PF07508">
    <property type="entry name" value="Recombinase"/>
    <property type="match status" value="1"/>
</dbReference>
<keyword evidence="10" id="KW-1185">Reference proteome</keyword>
<evidence type="ECO:0000256" key="2">
    <source>
        <dbReference type="ARBA" id="ARBA00023125"/>
    </source>
</evidence>
<dbReference type="Gene3D" id="3.90.1750.20">
    <property type="entry name" value="Putative Large Serine Recombinase, Chain B, Domain 2"/>
    <property type="match status" value="1"/>
</dbReference>
<dbReference type="GO" id="GO:0000150">
    <property type="term" value="F:DNA strand exchange activity"/>
    <property type="evidence" value="ECO:0007669"/>
    <property type="project" value="InterPro"/>
</dbReference>
<dbReference type="InterPro" id="IPR006118">
    <property type="entry name" value="Recombinase_CS"/>
</dbReference>
<reference evidence="9" key="1">
    <citation type="submission" date="2022-06" db="EMBL/GenBank/DDBJ databases">
        <title>Aquibacillus sp. a new bacterium isolated from soil saline samples.</title>
        <authorList>
            <person name="Galisteo C."/>
            <person name="De La Haba R."/>
            <person name="Sanchez-Porro C."/>
            <person name="Ventosa A."/>
        </authorList>
    </citation>
    <scope>NUCLEOTIDE SEQUENCE</scope>
    <source>
        <strain evidence="9">3ASR75-54</strain>
    </source>
</reference>
<dbReference type="PANTHER" id="PTHR30461">
    <property type="entry name" value="DNA-INVERTASE FROM LAMBDOID PROPHAGE"/>
    <property type="match status" value="1"/>
</dbReference>
<evidence type="ECO:0000256" key="4">
    <source>
        <dbReference type="PIRSR" id="PIRSR606118-50"/>
    </source>
</evidence>
<keyword evidence="3" id="KW-0233">DNA recombination</keyword>
<dbReference type="GO" id="GO:0015074">
    <property type="term" value="P:DNA integration"/>
    <property type="evidence" value="ECO:0007669"/>
    <property type="project" value="UniProtKB-KW"/>
</dbReference>
<name>A0A9X4AG15_9BACI</name>
<evidence type="ECO:0000259" key="7">
    <source>
        <dbReference type="PROSITE" id="PS51736"/>
    </source>
</evidence>
<dbReference type="CDD" id="cd00338">
    <property type="entry name" value="Ser_Recombinase"/>
    <property type="match status" value="1"/>
</dbReference>
<dbReference type="PANTHER" id="PTHR30461:SF23">
    <property type="entry name" value="DNA RECOMBINASE-RELATED"/>
    <property type="match status" value="1"/>
</dbReference>
<dbReference type="RefSeq" id="WP_272447548.1">
    <property type="nucleotide sequence ID" value="NZ_JAMQKC010000029.1"/>
</dbReference>
<feature type="coiled-coil region" evidence="6">
    <location>
        <begin position="418"/>
        <end position="472"/>
    </location>
</feature>
<gene>
    <name evidence="9" type="ORF">NC799_16495</name>
</gene>
<dbReference type="Pfam" id="PF00239">
    <property type="entry name" value="Resolvase"/>
    <property type="match status" value="1"/>
</dbReference>
<dbReference type="SUPFAM" id="SSF53041">
    <property type="entry name" value="Resolvase-like"/>
    <property type="match status" value="1"/>
</dbReference>
<dbReference type="AlphaFoldDB" id="A0A9X4AG15"/>
<evidence type="ECO:0000256" key="3">
    <source>
        <dbReference type="ARBA" id="ARBA00023172"/>
    </source>
</evidence>
<dbReference type="Pfam" id="PF13408">
    <property type="entry name" value="Zn_ribbon_recom"/>
    <property type="match status" value="1"/>
</dbReference>
<dbReference type="EMBL" id="JAMQKC010000029">
    <property type="protein sequence ID" value="MDC3418481.1"/>
    <property type="molecule type" value="Genomic_DNA"/>
</dbReference>
<evidence type="ECO:0000256" key="5">
    <source>
        <dbReference type="PROSITE-ProRule" id="PRU10137"/>
    </source>
</evidence>
<feature type="active site" description="O-(5'-phospho-DNA)-serine intermediate" evidence="4 5">
    <location>
        <position position="14"/>
    </location>
</feature>
<protein>
    <submittedName>
        <fullName evidence="9">Recombinase family protein</fullName>
    </submittedName>
</protein>
<dbReference type="InterPro" id="IPR025827">
    <property type="entry name" value="Zn_ribbon_recom_dom"/>
</dbReference>
<feature type="domain" description="Resolvase/invertase-type recombinase catalytic" evidence="7">
    <location>
        <begin position="6"/>
        <end position="154"/>
    </location>
</feature>
<dbReference type="InterPro" id="IPR036162">
    <property type="entry name" value="Resolvase-like_N_sf"/>
</dbReference>
<dbReference type="SMART" id="SM00857">
    <property type="entry name" value="Resolvase"/>
    <property type="match status" value="1"/>
</dbReference>
<sequence length="583" mass="67220">MNSTVKAVIYARVSTDEQVADGHSIEAQKQLLREYASQRKILIVDEYIEEGRSGKNIEGRPEMLRLLKDAKKDKFDAVITYKLDRLARKTRDSLDIVETLERHNVQLMSYSENIDTTTPGGKMFYTLLSSFAEMERSTIIDRVKMGMNQRAKQGKWNGGIVLGYNIIEKELVVNEEEAAIVQEIFDLANRGHGYKKIAYMLNEKGYKTKKSKDFSIATVKGILDNPIYIGKIRFNQHENWSEKRRKGKNNNPDIVDGMHTPIISKEIWEQVQQKRQQRSYQPSQSQQPYFLSRLIRCPECGHGMVSAKARGHKGRIYRYYQCGQFHNKGKSVCSPNSINADRAEQQSIEELKKVVTEPYFIEKLVEKMNAERADAERPLLKEKKRLLREIDKTDSRMDTIINKLMDEPELKGIFTKKLKEYQLLLESLQEKLESVVQQLKNISKEPIDANAMKHLLENLETMLEQADSAEKKELLALFVKDIQITKEPTSRRTGRQITQINLTFDFTIEALQGSTGVLLNKMNNININCVAPIDTSFMDEPFPNEETLRDALASLSILPLLMIRFPPINPKRSVHLLHQYQPH</sequence>
<keyword evidence="1" id="KW-0229">DNA integration</keyword>
<proteinExistence type="predicted"/>
<feature type="domain" description="Recombinase" evidence="8">
    <location>
        <begin position="161"/>
        <end position="281"/>
    </location>
</feature>
<accession>A0A9X4AG15</accession>
<dbReference type="PROSITE" id="PS00397">
    <property type="entry name" value="RECOMBINASES_1"/>
    <property type="match status" value="1"/>
</dbReference>
<dbReference type="GO" id="GO:0003677">
    <property type="term" value="F:DNA binding"/>
    <property type="evidence" value="ECO:0007669"/>
    <property type="project" value="UniProtKB-KW"/>
</dbReference>
<dbReference type="Gene3D" id="3.40.50.1390">
    <property type="entry name" value="Resolvase, N-terminal catalytic domain"/>
    <property type="match status" value="1"/>
</dbReference>
<comment type="caution">
    <text evidence="9">The sequence shown here is derived from an EMBL/GenBank/DDBJ whole genome shotgun (WGS) entry which is preliminary data.</text>
</comment>
<dbReference type="InterPro" id="IPR011109">
    <property type="entry name" value="DNA_bind_recombinase_dom"/>
</dbReference>
<evidence type="ECO:0000313" key="10">
    <source>
        <dbReference type="Proteomes" id="UP001145069"/>
    </source>
</evidence>
<dbReference type="InterPro" id="IPR038109">
    <property type="entry name" value="DNA_bind_recomb_sf"/>
</dbReference>
<evidence type="ECO:0000259" key="8">
    <source>
        <dbReference type="PROSITE" id="PS51737"/>
    </source>
</evidence>
<keyword evidence="6" id="KW-0175">Coiled coil</keyword>
<evidence type="ECO:0000256" key="1">
    <source>
        <dbReference type="ARBA" id="ARBA00022908"/>
    </source>
</evidence>
<dbReference type="PROSITE" id="PS51737">
    <property type="entry name" value="RECOMBINASE_DNA_BIND"/>
    <property type="match status" value="1"/>
</dbReference>
<keyword evidence="2" id="KW-0238">DNA-binding</keyword>